<feature type="domain" description="PKD" evidence="2">
    <location>
        <begin position="63"/>
        <end position="96"/>
    </location>
</feature>
<comment type="caution">
    <text evidence="3">The sequence shown here is derived from an EMBL/GenBank/DDBJ whole genome shotgun (WGS) entry which is preliminary data.</text>
</comment>
<dbReference type="InterPro" id="IPR000601">
    <property type="entry name" value="PKD_dom"/>
</dbReference>
<dbReference type="eggNOG" id="COG3291">
    <property type="taxonomic scope" value="Bacteria"/>
</dbReference>
<evidence type="ECO:0000256" key="1">
    <source>
        <dbReference type="SAM" id="Phobius"/>
    </source>
</evidence>
<keyword evidence="1" id="KW-0812">Transmembrane</keyword>
<protein>
    <submittedName>
        <fullName evidence="3">PKD domain protein</fullName>
    </submittedName>
</protein>
<sequence>MHKLSNIKIFIVIGIAAIAVLIFSTVIRSCSNEKIVLAKVSHVLVETDQAISFADSTKGAREWLWEFGNGDKLSSARGQYSYQEPGKYQIRLTINNEREKYFLIEVKNPIDTESQNSIISIYAPSKAMQNELVIFKGIGNAEKWRWEFGETGMVDSREKKTLYAYSQPGIYDVLLSTETTKYPIRHQIEVIAQYQENDTTDVLSLIGLDIKENLQAIALGKSFNLHYNKILNKYLCQDANTLVVINNNKYNDFYSYCQGLKIVGKANKTIIENVLVDLDKENNTCIDKITVIQYDSNQQIQKP</sequence>
<proteinExistence type="predicted"/>
<dbReference type="EMBL" id="BAMD01000075">
    <property type="protein sequence ID" value="GAF05241.1"/>
    <property type="molecule type" value="Genomic_DNA"/>
</dbReference>
<keyword evidence="4" id="KW-1185">Reference proteome</keyword>
<dbReference type="OrthoDB" id="1491323at2"/>
<feature type="transmembrane region" description="Helical" evidence="1">
    <location>
        <begin position="7"/>
        <end position="27"/>
    </location>
</feature>
<evidence type="ECO:0000259" key="2">
    <source>
        <dbReference type="PROSITE" id="PS50093"/>
    </source>
</evidence>
<dbReference type="Gene3D" id="2.60.40.10">
    <property type="entry name" value="Immunoglobulins"/>
    <property type="match status" value="1"/>
</dbReference>
<dbReference type="AlphaFoldDB" id="W7YL35"/>
<dbReference type="STRING" id="869213.GCA_000517085_03860"/>
<organism evidence="3 4">
    <name type="scientific">Saccharicrinis fermentans DSM 9555 = JCM 21142</name>
    <dbReference type="NCBI Taxonomy" id="869213"/>
    <lineage>
        <taxon>Bacteria</taxon>
        <taxon>Pseudomonadati</taxon>
        <taxon>Bacteroidota</taxon>
        <taxon>Bacteroidia</taxon>
        <taxon>Marinilabiliales</taxon>
        <taxon>Marinilabiliaceae</taxon>
        <taxon>Saccharicrinis</taxon>
    </lineage>
</organism>
<dbReference type="SUPFAM" id="SSF49299">
    <property type="entry name" value="PKD domain"/>
    <property type="match status" value="2"/>
</dbReference>
<feature type="domain" description="PKD" evidence="2">
    <location>
        <begin position="139"/>
        <end position="176"/>
    </location>
</feature>
<keyword evidence="1" id="KW-0472">Membrane</keyword>
<dbReference type="InterPro" id="IPR013783">
    <property type="entry name" value="Ig-like_fold"/>
</dbReference>
<evidence type="ECO:0000313" key="4">
    <source>
        <dbReference type="Proteomes" id="UP000019402"/>
    </source>
</evidence>
<keyword evidence="1" id="KW-1133">Transmembrane helix</keyword>
<reference evidence="3 4" key="1">
    <citation type="journal article" date="2014" name="Genome Announc.">
        <title>Draft Genome Sequence of Cytophaga fermentans JCM 21142T, a Facultative Anaerobe Isolated from Marine Mud.</title>
        <authorList>
            <person name="Starns D."/>
            <person name="Oshima K."/>
            <person name="Suda W."/>
            <person name="Iino T."/>
            <person name="Yuki M."/>
            <person name="Inoue J."/>
            <person name="Kitamura K."/>
            <person name="Iida T."/>
            <person name="Darby A."/>
            <person name="Hattori M."/>
            <person name="Ohkuma M."/>
        </authorList>
    </citation>
    <scope>NUCLEOTIDE SEQUENCE [LARGE SCALE GENOMIC DNA]</scope>
    <source>
        <strain evidence="3 4">JCM 21142</strain>
    </source>
</reference>
<name>W7YL35_9BACT</name>
<dbReference type="CDD" id="cd00146">
    <property type="entry name" value="PKD"/>
    <property type="match status" value="1"/>
</dbReference>
<dbReference type="Pfam" id="PF18911">
    <property type="entry name" value="PKD_4"/>
    <property type="match status" value="1"/>
</dbReference>
<dbReference type="Proteomes" id="UP000019402">
    <property type="component" value="Unassembled WGS sequence"/>
</dbReference>
<evidence type="ECO:0000313" key="3">
    <source>
        <dbReference type="EMBL" id="GAF05241.1"/>
    </source>
</evidence>
<dbReference type="InterPro" id="IPR035986">
    <property type="entry name" value="PKD_dom_sf"/>
</dbReference>
<gene>
    <name evidence="3" type="ORF">JCM21142_93968</name>
</gene>
<dbReference type="PROSITE" id="PS50093">
    <property type="entry name" value="PKD"/>
    <property type="match status" value="2"/>
</dbReference>
<accession>W7YL35</accession>